<dbReference type="InterPro" id="IPR014710">
    <property type="entry name" value="RmlC-like_jellyroll"/>
</dbReference>
<dbReference type="PROSITE" id="PS51063">
    <property type="entry name" value="HTH_CRP_2"/>
    <property type="match status" value="1"/>
</dbReference>
<organism evidence="5 6">
    <name type="scientific">Mesorhizobium marinum</name>
    <dbReference type="NCBI Taxonomy" id="3228790"/>
    <lineage>
        <taxon>Bacteria</taxon>
        <taxon>Pseudomonadati</taxon>
        <taxon>Pseudomonadota</taxon>
        <taxon>Alphaproteobacteria</taxon>
        <taxon>Hyphomicrobiales</taxon>
        <taxon>Phyllobacteriaceae</taxon>
        <taxon>Mesorhizobium</taxon>
    </lineage>
</organism>
<protein>
    <submittedName>
        <fullName evidence="5">Crp/Fnr family transcriptional regulator</fullName>
    </submittedName>
</protein>
<dbReference type="Gene3D" id="1.10.10.10">
    <property type="entry name" value="Winged helix-like DNA-binding domain superfamily/Winged helix DNA-binding domain"/>
    <property type="match status" value="1"/>
</dbReference>
<dbReference type="Gene3D" id="2.60.120.10">
    <property type="entry name" value="Jelly Rolls"/>
    <property type="match status" value="1"/>
</dbReference>
<evidence type="ECO:0000313" key="6">
    <source>
        <dbReference type="Proteomes" id="UP001556196"/>
    </source>
</evidence>
<name>A0ABV3R4I7_9HYPH</name>
<keyword evidence="3" id="KW-0804">Transcription</keyword>
<dbReference type="SMART" id="SM00419">
    <property type="entry name" value="HTH_CRP"/>
    <property type="match status" value="1"/>
</dbReference>
<dbReference type="InterPro" id="IPR000595">
    <property type="entry name" value="cNMP-bd_dom"/>
</dbReference>
<dbReference type="InterPro" id="IPR036388">
    <property type="entry name" value="WH-like_DNA-bd_sf"/>
</dbReference>
<keyword evidence="2" id="KW-0238">DNA-binding</keyword>
<dbReference type="SUPFAM" id="SSF51206">
    <property type="entry name" value="cAMP-binding domain-like"/>
    <property type="match status" value="1"/>
</dbReference>
<dbReference type="InterPro" id="IPR036390">
    <property type="entry name" value="WH_DNA-bd_sf"/>
</dbReference>
<accession>A0ABV3R4I7</accession>
<dbReference type="InterPro" id="IPR012318">
    <property type="entry name" value="HTH_CRP"/>
</dbReference>
<evidence type="ECO:0000256" key="3">
    <source>
        <dbReference type="ARBA" id="ARBA00023163"/>
    </source>
</evidence>
<dbReference type="SUPFAM" id="SSF46785">
    <property type="entry name" value="Winged helix' DNA-binding domain"/>
    <property type="match status" value="1"/>
</dbReference>
<evidence type="ECO:0000259" key="4">
    <source>
        <dbReference type="PROSITE" id="PS51063"/>
    </source>
</evidence>
<dbReference type="Pfam" id="PF13545">
    <property type="entry name" value="HTH_Crp_2"/>
    <property type="match status" value="1"/>
</dbReference>
<keyword evidence="6" id="KW-1185">Reference proteome</keyword>
<dbReference type="EMBL" id="JBFOCI010000006">
    <property type="protein sequence ID" value="MEW9808073.1"/>
    <property type="molecule type" value="Genomic_DNA"/>
</dbReference>
<feature type="domain" description="HTH crp-type" evidence="4">
    <location>
        <begin position="126"/>
        <end position="200"/>
    </location>
</feature>
<evidence type="ECO:0000313" key="5">
    <source>
        <dbReference type="EMBL" id="MEW9808073.1"/>
    </source>
</evidence>
<dbReference type="InterPro" id="IPR018490">
    <property type="entry name" value="cNMP-bd_dom_sf"/>
</dbReference>
<dbReference type="RefSeq" id="WP_367725290.1">
    <property type="nucleotide sequence ID" value="NZ_JBFOCI010000006.1"/>
</dbReference>
<evidence type="ECO:0000256" key="2">
    <source>
        <dbReference type="ARBA" id="ARBA00023125"/>
    </source>
</evidence>
<proteinExistence type="predicted"/>
<evidence type="ECO:0000256" key="1">
    <source>
        <dbReference type="ARBA" id="ARBA00023015"/>
    </source>
</evidence>
<reference evidence="5 6" key="1">
    <citation type="submission" date="2024-06" db="EMBL/GenBank/DDBJ databases">
        <authorList>
            <person name="Tuo L."/>
        </authorList>
    </citation>
    <scope>NUCLEOTIDE SEQUENCE [LARGE SCALE GENOMIC DNA]</scope>
    <source>
        <strain evidence="5 6">ZMM04-5</strain>
    </source>
</reference>
<sequence length="220" mass="24632">MRIIGELPARPAVFAAGEEIVREGTRQKESCLVTSGFAARSQSLRSGERQITAVHVPGDFVDLHSMMLKVMDHSVVALGPCKVAFVPHERIREVTEQSPHLARLFWLSTTIDGAIQRTWITCLGRRSAEQHLAHLICELYVRLEAAGIASDFTYGFPVTQAELGDVLGLSVVHVNRKLQELRSAGLVEWRDGKVTIRDFDQLARLSEFDPTYLSLRREAR</sequence>
<dbReference type="CDD" id="cd00038">
    <property type="entry name" value="CAP_ED"/>
    <property type="match status" value="1"/>
</dbReference>
<keyword evidence="1" id="KW-0805">Transcription regulation</keyword>
<dbReference type="Pfam" id="PF00027">
    <property type="entry name" value="cNMP_binding"/>
    <property type="match status" value="1"/>
</dbReference>
<comment type="caution">
    <text evidence="5">The sequence shown here is derived from an EMBL/GenBank/DDBJ whole genome shotgun (WGS) entry which is preliminary data.</text>
</comment>
<gene>
    <name evidence="5" type="ORF">ABUE31_18960</name>
</gene>
<dbReference type="Proteomes" id="UP001556196">
    <property type="component" value="Unassembled WGS sequence"/>
</dbReference>